<evidence type="ECO:0000313" key="8">
    <source>
        <dbReference type="Proteomes" id="UP000321570"/>
    </source>
</evidence>
<evidence type="ECO:0000313" key="9">
    <source>
        <dbReference type="WBParaSite" id="HDID_0000355501-mRNA-1"/>
    </source>
</evidence>
<dbReference type="Proteomes" id="UP000321570">
    <property type="component" value="Unassembled WGS sequence"/>
</dbReference>
<dbReference type="AlphaFoldDB" id="A0A0R3SFE3"/>
<name>A0A0R3SFE3_HYMDI</name>
<evidence type="ECO:0000313" key="7">
    <source>
        <dbReference type="Proteomes" id="UP000274504"/>
    </source>
</evidence>
<feature type="region of interest" description="Disordered" evidence="4">
    <location>
        <begin position="35"/>
        <end position="56"/>
    </location>
</feature>
<accession>A0A0R3SFE3</accession>
<evidence type="ECO:0000313" key="6">
    <source>
        <dbReference type="EMBL" id="VUZ42421.1"/>
    </source>
</evidence>
<reference evidence="5 7" key="2">
    <citation type="submission" date="2018-11" db="EMBL/GenBank/DDBJ databases">
        <authorList>
            <consortium name="Pathogen Informatics"/>
        </authorList>
    </citation>
    <scope>NUCLEOTIDE SEQUENCE [LARGE SCALE GENOMIC DNA]</scope>
</reference>
<evidence type="ECO:0000256" key="2">
    <source>
        <dbReference type="ARBA" id="ARBA00022771"/>
    </source>
</evidence>
<proteinExistence type="predicted"/>
<gene>
    <name evidence="5" type="ORF">HDID_LOCUS3553</name>
    <name evidence="6" type="ORF">WMSIL1_LOCUS3046</name>
</gene>
<sequence length="115" mass="13155">MDSSNQSSKLFRAGCKKCGFSGHLTFQCRNYLRSEQNGNIDMDVSSTSSDSEDDEMLKEAIAKRKAELAALRKKQKSTKRRSRSSSRSSSHSHSKHKRSHRKHHHGNKHKKLEKT</sequence>
<evidence type="ECO:0000256" key="3">
    <source>
        <dbReference type="ARBA" id="ARBA00022833"/>
    </source>
</evidence>
<reference evidence="6 8" key="3">
    <citation type="submission" date="2019-07" db="EMBL/GenBank/DDBJ databases">
        <authorList>
            <person name="Jastrzebski P J."/>
            <person name="Paukszto L."/>
            <person name="Jastrzebski P J."/>
        </authorList>
    </citation>
    <scope>NUCLEOTIDE SEQUENCE [LARGE SCALE GENOMIC DNA]</scope>
    <source>
        <strain evidence="6 8">WMS-il1</strain>
    </source>
</reference>
<keyword evidence="2" id="KW-0863">Zinc-finger</keyword>
<dbReference type="PANTHER" id="PTHR31437">
    <property type="entry name" value="SREK1IP1 FAMILY MEMBER"/>
    <property type="match status" value="1"/>
</dbReference>
<dbReference type="GO" id="GO:0008270">
    <property type="term" value="F:zinc ion binding"/>
    <property type="evidence" value="ECO:0007669"/>
    <property type="project" value="UniProtKB-KW"/>
</dbReference>
<dbReference type="PANTHER" id="PTHR31437:SF1">
    <property type="entry name" value="PROTEIN SREK1IP1"/>
    <property type="match status" value="1"/>
</dbReference>
<protein>
    <submittedName>
        <fullName evidence="9">CCHC-type domain-containing protein</fullName>
    </submittedName>
</protein>
<keyword evidence="8" id="KW-1185">Reference proteome</keyword>
<keyword evidence="1" id="KW-0479">Metal-binding</keyword>
<dbReference type="Proteomes" id="UP000274504">
    <property type="component" value="Unassembled WGS sequence"/>
</dbReference>
<evidence type="ECO:0000256" key="1">
    <source>
        <dbReference type="ARBA" id="ARBA00022723"/>
    </source>
</evidence>
<evidence type="ECO:0000313" key="5">
    <source>
        <dbReference type="EMBL" id="VDL34977.1"/>
    </source>
</evidence>
<evidence type="ECO:0000256" key="4">
    <source>
        <dbReference type="SAM" id="MobiDB-lite"/>
    </source>
</evidence>
<organism evidence="9">
    <name type="scientific">Hymenolepis diminuta</name>
    <name type="common">Rat tapeworm</name>
    <dbReference type="NCBI Taxonomy" id="6216"/>
    <lineage>
        <taxon>Eukaryota</taxon>
        <taxon>Metazoa</taxon>
        <taxon>Spiralia</taxon>
        <taxon>Lophotrochozoa</taxon>
        <taxon>Platyhelminthes</taxon>
        <taxon>Cestoda</taxon>
        <taxon>Eucestoda</taxon>
        <taxon>Cyclophyllidea</taxon>
        <taxon>Hymenolepididae</taxon>
        <taxon>Hymenolepis</taxon>
    </lineage>
</organism>
<dbReference type="Pfam" id="PF13917">
    <property type="entry name" value="zf-CCHC_3"/>
    <property type="match status" value="1"/>
</dbReference>
<feature type="region of interest" description="Disordered" evidence="4">
    <location>
        <begin position="69"/>
        <end position="115"/>
    </location>
</feature>
<dbReference type="EMBL" id="UYSG01001106">
    <property type="protein sequence ID" value="VDL34977.1"/>
    <property type="molecule type" value="Genomic_DNA"/>
</dbReference>
<dbReference type="WBParaSite" id="HDID_0000355501-mRNA-1">
    <property type="protein sequence ID" value="HDID_0000355501-mRNA-1"/>
    <property type="gene ID" value="HDID_0000355501"/>
</dbReference>
<keyword evidence="3" id="KW-0862">Zinc</keyword>
<dbReference type="EMBL" id="CABIJS010000088">
    <property type="protein sequence ID" value="VUZ42421.1"/>
    <property type="molecule type" value="Genomic_DNA"/>
</dbReference>
<feature type="compositionally biased region" description="Basic residues" evidence="4">
    <location>
        <begin position="71"/>
        <end position="115"/>
    </location>
</feature>
<dbReference type="OrthoDB" id="5984709at2759"/>
<reference evidence="9" key="1">
    <citation type="submission" date="2017-02" db="UniProtKB">
        <authorList>
            <consortium name="WormBaseParasite"/>
        </authorList>
    </citation>
    <scope>IDENTIFICATION</scope>
</reference>